<dbReference type="RefSeq" id="WP_008470449.1">
    <property type="nucleotide sequence ID" value="NZ_AYZP01000001.1"/>
</dbReference>
<proteinExistence type="predicted"/>
<keyword evidence="4" id="KW-1185">Reference proteome</keyword>
<organism evidence="3 4">
    <name type="scientific">Lactobacillus hominis DSM 23910 = CRBIP 24.179</name>
    <dbReference type="NCBI Taxonomy" id="1423758"/>
    <lineage>
        <taxon>Bacteria</taxon>
        <taxon>Bacillati</taxon>
        <taxon>Bacillota</taxon>
        <taxon>Bacilli</taxon>
        <taxon>Lactobacillales</taxon>
        <taxon>Lactobacillaceae</taxon>
        <taxon>Lactobacillus</taxon>
    </lineage>
</organism>
<dbReference type="GO" id="GO:0004519">
    <property type="term" value="F:endonuclease activity"/>
    <property type="evidence" value="ECO:0007669"/>
    <property type="project" value="InterPro"/>
</dbReference>
<dbReference type="eggNOG" id="COG4626">
    <property type="taxonomic scope" value="Bacteria"/>
</dbReference>
<comment type="caution">
    <text evidence="3">The sequence shown here is derived from an EMBL/GenBank/DDBJ whole genome shotgun (WGS) entry which is preliminary data.</text>
</comment>
<accession>I7JUR4</accession>
<dbReference type="InterPro" id="IPR046461">
    <property type="entry name" value="TerL_ATPase"/>
</dbReference>
<evidence type="ECO:0000259" key="2">
    <source>
        <dbReference type="Pfam" id="PF20441"/>
    </source>
</evidence>
<dbReference type="Gene3D" id="3.40.50.300">
    <property type="entry name" value="P-loop containing nucleotide triphosphate hydrolases"/>
    <property type="match status" value="1"/>
</dbReference>
<protein>
    <submittedName>
        <fullName evidence="3">Phage terminase-like protein, large subunit</fullName>
    </submittedName>
</protein>
<dbReference type="GeneID" id="82846871"/>
<dbReference type="PANTHER" id="PTHR41287:SF1">
    <property type="entry name" value="PROTEIN YMFN"/>
    <property type="match status" value="1"/>
</dbReference>
<dbReference type="OrthoDB" id="9760250at2"/>
<feature type="domain" description="Terminase large subunit-like ATPase" evidence="1">
    <location>
        <begin position="118"/>
        <end position="285"/>
    </location>
</feature>
<dbReference type="InterPro" id="IPR046462">
    <property type="entry name" value="TerL_nuclease"/>
</dbReference>
<evidence type="ECO:0000259" key="1">
    <source>
        <dbReference type="Pfam" id="PF03354"/>
    </source>
</evidence>
<evidence type="ECO:0000313" key="4">
    <source>
        <dbReference type="Proteomes" id="UP000009320"/>
    </source>
</evidence>
<name>I7JUR4_9LACO</name>
<dbReference type="AlphaFoldDB" id="I7JUR4"/>
<gene>
    <name evidence="3" type="ORF">BN55_09480</name>
</gene>
<dbReference type="Pfam" id="PF20441">
    <property type="entry name" value="TerL_nuclease"/>
    <property type="match status" value="1"/>
</dbReference>
<dbReference type="PANTHER" id="PTHR41287">
    <property type="match status" value="1"/>
</dbReference>
<dbReference type="Pfam" id="PF03354">
    <property type="entry name" value="TerL_ATPase"/>
    <property type="match status" value="1"/>
</dbReference>
<reference evidence="3 4" key="1">
    <citation type="submission" date="2012-06" db="EMBL/GenBank/DDBJ databases">
        <title>Draft Genome Sequence of Lactobacillus hominis Strain CRBIP 24.179T, isolated from human intestine.</title>
        <authorList>
            <person name="Cousin S."/>
            <person name="Ma L."/>
            <person name="Bizet C."/>
            <person name="Loux V."/>
            <person name="Bouchier C."/>
            <person name="Clermont D."/>
            <person name="Creno S."/>
        </authorList>
    </citation>
    <scope>NUCLEOTIDE SEQUENCE [LARGE SCALE GENOMIC DNA]</scope>
    <source>
        <strain evidence="4">CRBIP 24.179T</strain>
    </source>
</reference>
<dbReference type="EMBL" id="CAKE01000004">
    <property type="protein sequence ID" value="CCI81626.1"/>
    <property type="molecule type" value="Genomic_DNA"/>
</dbReference>
<feature type="domain" description="Terminase large subunit-like endonuclease" evidence="2">
    <location>
        <begin position="302"/>
        <end position="571"/>
    </location>
</feature>
<evidence type="ECO:0000313" key="3">
    <source>
        <dbReference type="EMBL" id="CCI81626.1"/>
    </source>
</evidence>
<dbReference type="STRING" id="1423758.FC41_GL000017"/>
<dbReference type="InterPro" id="IPR005021">
    <property type="entry name" value="Terminase_largesu-like"/>
</dbReference>
<dbReference type="Proteomes" id="UP000009320">
    <property type="component" value="Unassembled WGS sequence"/>
</dbReference>
<dbReference type="PATRIC" id="fig|1423758.3.peg.17"/>
<sequence length="598" mass="69643">MTETKTSKTNVLDLDYAGIVKWAEEWKEREASLGHILKEPAPVLLTTLYAQMVEEGSILTNKEVKEACERHLKDLKRSKEDPNYPWVFDEEKAWRPIRFIEKRIKPSKGDFDRLVLQPWQHFFIGCVFGWVNRETGVRRFREAVVFLGRKNGKTTLESGLADYMVGFDGEKGPNVYFLANSQKQASILYEEARNMINASEWLKERYVPNRSEIRFPASNGKIVAMSAEKNNKDGENLHFGVFDEIHEYEDYSLINVMKRSRGTRKQPLIVYITTAGNVLDGPLVDFIEQGKDCLENYDQNIDERTFYFLASLDKPEEADDPNMWVKANPNLGLMQLADMVNDYKKDKRSPKEYADWITKQFNIFAETDELSFITPETLKKNNRHYPVKGLLDRECIGGYDLSDTEDFTSACLEFPLDDGSVFIMSHSWIPKKRYERDKNPERLKNWERLGQLTIIPGDFVDFSYVLQWFEEKKDYYNILQINYDPAKAIRLNKELEEAGFTTEVVRQGFFTLGGPMQNFKELLLDGKVVFNEQEMFKWYLNNVRLRQDRNDNWLPTKVSKSRKIDGFAAALDAHVSVIDMLVEPDNSDEPISRFISFN</sequence>
<dbReference type="InterPro" id="IPR027417">
    <property type="entry name" value="P-loop_NTPase"/>
</dbReference>